<dbReference type="PRINTS" id="PR01959">
    <property type="entry name" value="SBIMPHPHTASE"/>
</dbReference>
<comment type="cofactor">
    <cofactor evidence="2 9 10">
        <name>Mg(2+)</name>
        <dbReference type="ChEBI" id="CHEBI:18420"/>
    </cofactor>
</comment>
<evidence type="ECO:0000256" key="3">
    <source>
        <dbReference type="ARBA" id="ARBA00009759"/>
    </source>
</evidence>
<dbReference type="FunFam" id="3.30.540.10:FF:000003">
    <property type="entry name" value="Inositol-1-monophosphatase"/>
    <property type="match status" value="1"/>
</dbReference>
<evidence type="ECO:0000256" key="4">
    <source>
        <dbReference type="ARBA" id="ARBA00013106"/>
    </source>
</evidence>
<feature type="binding site" evidence="9">
    <location>
        <position position="96"/>
    </location>
    <ligand>
        <name>Mg(2+)</name>
        <dbReference type="ChEBI" id="CHEBI:18420"/>
        <label>1</label>
        <note>catalytic</note>
    </ligand>
</feature>
<dbReference type="InterPro" id="IPR033942">
    <property type="entry name" value="IMPase"/>
</dbReference>
<dbReference type="Pfam" id="PF00459">
    <property type="entry name" value="Inositol_P"/>
    <property type="match status" value="1"/>
</dbReference>
<dbReference type="InterPro" id="IPR022337">
    <property type="entry name" value="Inositol_monophosphatase_SuhB"/>
</dbReference>
<dbReference type="CDD" id="cd01639">
    <property type="entry name" value="IMPase"/>
    <property type="match status" value="1"/>
</dbReference>
<dbReference type="GO" id="GO:0007165">
    <property type="term" value="P:signal transduction"/>
    <property type="evidence" value="ECO:0007669"/>
    <property type="project" value="TreeGrafter"/>
</dbReference>
<keyword evidence="8 9" id="KW-0460">Magnesium</keyword>
<evidence type="ECO:0000256" key="8">
    <source>
        <dbReference type="ARBA" id="ARBA00022842"/>
    </source>
</evidence>
<evidence type="ECO:0000256" key="6">
    <source>
        <dbReference type="ARBA" id="ARBA00022723"/>
    </source>
</evidence>
<dbReference type="PANTHER" id="PTHR20854:SF4">
    <property type="entry name" value="INOSITOL-1-MONOPHOSPHATASE-RELATED"/>
    <property type="match status" value="1"/>
</dbReference>
<keyword evidence="7 10" id="KW-0378">Hydrolase</keyword>
<gene>
    <name evidence="11" type="primary">suhB</name>
    <name evidence="11" type="ORF">CPBP_00723</name>
</gene>
<comment type="similarity">
    <text evidence="3 10">Belongs to the inositol monophosphatase superfamily.</text>
</comment>
<dbReference type="PRINTS" id="PR00377">
    <property type="entry name" value="IMPHPHTASES"/>
</dbReference>
<sequence length="265" mass="29058">MASQRTPLKSPLINVMSAAIQKAARGLLRDFGEIERLQVSEKSLGNFVSSADIRIEQILHEELHKARPTFGMITEESGEVLLSTESECRWIIDPLDGTKNFIHGIPHFAISVAAEQNDEIIAGITYDPIKDEMFAAEKGCGAFMNDKRLRVSNRKAMRESLIATGPSLVHKEAYATLLKKIHSTIFGFRRMGASSLDLAYVAAGRLDAFLEMDPLVWDTAVGSLLVREAGGIITTVDGKNRTDTKGSILASNGKVHSDLVQTFKD</sequence>
<keyword evidence="12" id="KW-1185">Reference proteome</keyword>
<dbReference type="SUPFAM" id="SSF56655">
    <property type="entry name" value="Carbohydrate phosphatase"/>
    <property type="match status" value="1"/>
</dbReference>
<dbReference type="GO" id="GO:0006020">
    <property type="term" value="P:inositol metabolic process"/>
    <property type="evidence" value="ECO:0007669"/>
    <property type="project" value="TreeGrafter"/>
</dbReference>
<evidence type="ECO:0000256" key="2">
    <source>
        <dbReference type="ARBA" id="ARBA00001946"/>
    </source>
</evidence>
<comment type="catalytic activity">
    <reaction evidence="1 10">
        <text>a myo-inositol phosphate + H2O = myo-inositol + phosphate</text>
        <dbReference type="Rhea" id="RHEA:24056"/>
        <dbReference type="ChEBI" id="CHEBI:15377"/>
        <dbReference type="ChEBI" id="CHEBI:17268"/>
        <dbReference type="ChEBI" id="CHEBI:43474"/>
        <dbReference type="ChEBI" id="CHEBI:84139"/>
        <dbReference type="EC" id="3.1.3.25"/>
    </reaction>
</comment>
<dbReference type="Gene3D" id="3.40.190.80">
    <property type="match status" value="1"/>
</dbReference>
<evidence type="ECO:0000256" key="9">
    <source>
        <dbReference type="PIRSR" id="PIRSR600760-2"/>
    </source>
</evidence>
<feature type="binding site" evidence="9">
    <location>
        <position position="218"/>
    </location>
    <ligand>
        <name>Mg(2+)</name>
        <dbReference type="ChEBI" id="CHEBI:18420"/>
        <label>1</label>
        <note>catalytic</note>
    </ligand>
</feature>
<dbReference type="PROSITE" id="PS00629">
    <property type="entry name" value="IMP_1"/>
    <property type="match status" value="1"/>
</dbReference>
<dbReference type="GO" id="GO:0046872">
    <property type="term" value="F:metal ion binding"/>
    <property type="evidence" value="ECO:0007669"/>
    <property type="project" value="UniProtKB-KW"/>
</dbReference>
<feature type="binding site" evidence="9">
    <location>
        <position position="75"/>
    </location>
    <ligand>
        <name>Mg(2+)</name>
        <dbReference type="ChEBI" id="CHEBI:18420"/>
        <label>1</label>
        <note>catalytic</note>
    </ligand>
</feature>
<organism evidence="11 12">
    <name type="scientific">Candidatus Bodocaedibacter vickermanii</name>
    <dbReference type="NCBI Taxonomy" id="2741701"/>
    <lineage>
        <taxon>Bacteria</taxon>
        <taxon>Pseudomonadati</taxon>
        <taxon>Pseudomonadota</taxon>
        <taxon>Alphaproteobacteria</taxon>
        <taxon>Holosporales</taxon>
        <taxon>Candidatus Paracaedibacteraceae</taxon>
        <taxon>Candidatus Bodocaedibacter</taxon>
    </lineage>
</organism>
<evidence type="ECO:0000313" key="11">
    <source>
        <dbReference type="EMBL" id="QOL19950.1"/>
    </source>
</evidence>
<evidence type="ECO:0000256" key="1">
    <source>
        <dbReference type="ARBA" id="ARBA00001033"/>
    </source>
</evidence>
<dbReference type="Proteomes" id="UP000594001">
    <property type="component" value="Chromosome"/>
</dbReference>
<keyword evidence="6 9" id="KW-0479">Metal-binding</keyword>
<reference evidence="11 12" key="1">
    <citation type="submission" date="2020-06" db="EMBL/GenBank/DDBJ databases">
        <title>The endosymbiont of the kinetoplastid Bodo saltans is a Paracaedibacter-like alpha-proteobacterium possessing a putative toxin-antitoxin system.</title>
        <authorList>
            <person name="Midha S."/>
            <person name="Rigden D.J."/>
            <person name="Siozios S."/>
            <person name="Hurst G.D.D."/>
            <person name="Jackson A.P."/>
        </authorList>
    </citation>
    <scope>NUCLEOTIDE SEQUENCE [LARGE SCALE GENOMIC DNA]</scope>
    <source>
        <strain evidence="11">Lake Konstanz</strain>
    </source>
</reference>
<dbReference type="Gene3D" id="3.30.540.10">
    <property type="entry name" value="Fructose-1,6-Bisphosphatase, subunit A, domain 1"/>
    <property type="match status" value="1"/>
</dbReference>
<dbReference type="AlphaFoldDB" id="A0A7L9RTL0"/>
<dbReference type="PANTHER" id="PTHR20854">
    <property type="entry name" value="INOSITOL MONOPHOSPHATASE"/>
    <property type="match status" value="1"/>
</dbReference>
<evidence type="ECO:0000256" key="10">
    <source>
        <dbReference type="RuleBase" id="RU364068"/>
    </source>
</evidence>
<feature type="binding site" evidence="9">
    <location>
        <position position="95"/>
    </location>
    <ligand>
        <name>Mg(2+)</name>
        <dbReference type="ChEBI" id="CHEBI:18420"/>
        <label>1</label>
        <note>catalytic</note>
    </ligand>
</feature>
<dbReference type="GO" id="GO:0008934">
    <property type="term" value="F:inositol monophosphate 1-phosphatase activity"/>
    <property type="evidence" value="ECO:0007669"/>
    <property type="project" value="InterPro"/>
</dbReference>
<proteinExistence type="inferred from homology"/>
<evidence type="ECO:0000256" key="7">
    <source>
        <dbReference type="ARBA" id="ARBA00022801"/>
    </source>
</evidence>
<dbReference type="EMBL" id="CP054719">
    <property type="protein sequence ID" value="QOL19950.1"/>
    <property type="molecule type" value="Genomic_DNA"/>
</dbReference>
<dbReference type="RefSeq" id="WP_350331506.1">
    <property type="nucleotide sequence ID" value="NZ_CP054719.1"/>
</dbReference>
<evidence type="ECO:0000313" key="12">
    <source>
        <dbReference type="Proteomes" id="UP000594001"/>
    </source>
</evidence>
<dbReference type="InterPro" id="IPR000760">
    <property type="entry name" value="Inositol_monophosphatase-like"/>
</dbReference>
<name>A0A7L9RTL0_9PROT</name>
<feature type="binding site" evidence="9">
    <location>
        <position position="93"/>
    </location>
    <ligand>
        <name>Mg(2+)</name>
        <dbReference type="ChEBI" id="CHEBI:18420"/>
        <label>2</label>
    </ligand>
</feature>
<accession>A0A7L9RTL0</accession>
<protein>
    <recommendedName>
        <fullName evidence="5 10">Inositol-1-monophosphatase</fullName>
        <ecNumber evidence="4 10">3.1.3.25</ecNumber>
    </recommendedName>
</protein>
<dbReference type="KEGG" id="pbal:CPBP_00723"/>
<dbReference type="InterPro" id="IPR020583">
    <property type="entry name" value="Inositol_monoP_metal-BS"/>
</dbReference>
<evidence type="ECO:0000256" key="5">
    <source>
        <dbReference type="ARBA" id="ARBA00019784"/>
    </source>
</evidence>
<dbReference type="EC" id="3.1.3.25" evidence="4 10"/>